<organism evidence="5 6">
    <name type="scientific">Actinomadura rudentiformis</name>
    <dbReference type="NCBI Taxonomy" id="359158"/>
    <lineage>
        <taxon>Bacteria</taxon>
        <taxon>Bacillati</taxon>
        <taxon>Actinomycetota</taxon>
        <taxon>Actinomycetes</taxon>
        <taxon>Streptosporangiales</taxon>
        <taxon>Thermomonosporaceae</taxon>
        <taxon>Actinomadura</taxon>
    </lineage>
</organism>
<keyword evidence="5" id="KW-0449">Lipoprotein</keyword>
<dbReference type="InterPro" id="IPR029046">
    <property type="entry name" value="LolA/LolB/LppX"/>
</dbReference>
<evidence type="ECO:0000256" key="4">
    <source>
        <dbReference type="SAM" id="SignalP"/>
    </source>
</evidence>
<name>A0A6H9YJB1_9ACTN</name>
<dbReference type="SUPFAM" id="SSF89392">
    <property type="entry name" value="Prokaryotic lipoproteins and lipoprotein localization factors"/>
    <property type="match status" value="1"/>
</dbReference>
<accession>A0A6H9YJB1</accession>
<comment type="subcellular location">
    <subcellularLocation>
        <location evidence="1">Cell envelope</location>
    </subcellularLocation>
</comment>
<gene>
    <name evidence="5" type="ORF">F8566_26555</name>
</gene>
<dbReference type="EMBL" id="WBMT01000013">
    <property type="protein sequence ID" value="KAB2345522.1"/>
    <property type="molecule type" value="Genomic_DNA"/>
</dbReference>
<sequence length="237" mass="24456">MSSIPGRIAALVMALFALTAISACSGGDDEPSKPAANQPDGAPTLKQASTAMAGLSSVAFTLATEGKPPIMVKSGDLKLLKSGDAEGTLQITQSGQAVEMKIVALGDSIYIKGVTGGWRQVPKTMAAALYDPSAVLDPDRGISKLLTTMTNPKVEGAEKVNGKDADRVRATLPKDSLGGLIPGITSDIDGQVWITKADHRLVKVKANIPPVAGGGDKGSVIINFTEFNAPYKFAAPK</sequence>
<dbReference type="CDD" id="cd16334">
    <property type="entry name" value="LppX-like"/>
    <property type="match status" value="1"/>
</dbReference>
<dbReference type="AlphaFoldDB" id="A0A6H9YJB1"/>
<evidence type="ECO:0000313" key="5">
    <source>
        <dbReference type="EMBL" id="KAB2345522.1"/>
    </source>
</evidence>
<dbReference type="GO" id="GO:0030313">
    <property type="term" value="C:cell envelope"/>
    <property type="evidence" value="ECO:0007669"/>
    <property type="project" value="UniProtKB-SubCell"/>
</dbReference>
<keyword evidence="6" id="KW-1185">Reference proteome</keyword>
<dbReference type="InterPro" id="IPR009830">
    <property type="entry name" value="LppX/LprAFG"/>
</dbReference>
<dbReference type="Proteomes" id="UP000468735">
    <property type="component" value="Unassembled WGS sequence"/>
</dbReference>
<keyword evidence="4" id="KW-0732">Signal</keyword>
<comment type="similarity">
    <text evidence="2">Belongs to the LppX/LprAFG lipoprotein family.</text>
</comment>
<evidence type="ECO:0000313" key="6">
    <source>
        <dbReference type="Proteomes" id="UP000468735"/>
    </source>
</evidence>
<keyword evidence="3" id="KW-0472">Membrane</keyword>
<evidence type="ECO:0000256" key="1">
    <source>
        <dbReference type="ARBA" id="ARBA00004196"/>
    </source>
</evidence>
<dbReference type="OrthoDB" id="4763237at2"/>
<protein>
    <submittedName>
        <fullName evidence="5">LppX_LprAFG lipoprotein</fullName>
    </submittedName>
</protein>
<dbReference type="Pfam" id="PF07161">
    <property type="entry name" value="LppX_LprAFG"/>
    <property type="match status" value="1"/>
</dbReference>
<feature type="chain" id="PRO_5039608234" evidence="4">
    <location>
        <begin position="26"/>
        <end position="237"/>
    </location>
</feature>
<dbReference type="Gene3D" id="2.50.20.20">
    <property type="match status" value="1"/>
</dbReference>
<dbReference type="RefSeq" id="WP_151564453.1">
    <property type="nucleotide sequence ID" value="NZ_WBMT01000013.1"/>
</dbReference>
<dbReference type="PROSITE" id="PS51257">
    <property type="entry name" value="PROKAR_LIPOPROTEIN"/>
    <property type="match status" value="1"/>
</dbReference>
<keyword evidence="3" id="KW-1003">Cell membrane</keyword>
<proteinExistence type="inferred from homology"/>
<evidence type="ECO:0000256" key="3">
    <source>
        <dbReference type="ARBA" id="ARBA00022475"/>
    </source>
</evidence>
<comment type="caution">
    <text evidence="5">The sequence shown here is derived from an EMBL/GenBank/DDBJ whole genome shotgun (WGS) entry which is preliminary data.</text>
</comment>
<reference evidence="5 6" key="1">
    <citation type="submission" date="2019-09" db="EMBL/GenBank/DDBJ databases">
        <title>Actinomadura physcomitrii sp. nov., a novel actinomycete isolated from moss [Physcomitrium sphaericum (Ludw) Fuernr].</title>
        <authorList>
            <person name="Zhuang X."/>
            <person name="Liu C."/>
        </authorList>
    </citation>
    <scope>NUCLEOTIDE SEQUENCE [LARGE SCALE GENOMIC DNA]</scope>
    <source>
        <strain evidence="5 6">HMC1</strain>
    </source>
</reference>
<feature type="signal peptide" evidence="4">
    <location>
        <begin position="1"/>
        <end position="25"/>
    </location>
</feature>
<evidence type="ECO:0000256" key="2">
    <source>
        <dbReference type="ARBA" id="ARBA00009194"/>
    </source>
</evidence>